<reference evidence="1 2" key="1">
    <citation type="submission" date="2023-12" db="EMBL/GenBank/DDBJ databases">
        <title>Amycolatopsis sp. V23-08.</title>
        <authorList>
            <person name="Somphong A."/>
        </authorList>
    </citation>
    <scope>NUCLEOTIDE SEQUENCE [LARGE SCALE GENOMIC DNA]</scope>
    <source>
        <strain evidence="1 2">V23-08</strain>
    </source>
</reference>
<comment type="caution">
    <text evidence="1">The sequence shown here is derived from an EMBL/GenBank/DDBJ whole genome shotgun (WGS) entry which is preliminary data.</text>
</comment>
<dbReference type="EMBL" id="JAYFSI010000020">
    <property type="protein sequence ID" value="MEA5367175.1"/>
    <property type="molecule type" value="Genomic_DNA"/>
</dbReference>
<evidence type="ECO:0000313" key="1">
    <source>
        <dbReference type="EMBL" id="MEA5367175.1"/>
    </source>
</evidence>
<gene>
    <name evidence="1" type="ORF">VA596_47145</name>
</gene>
<proteinExistence type="predicted"/>
<dbReference type="RefSeq" id="WP_323336961.1">
    <property type="nucleotide sequence ID" value="NZ_JAYFSI010000020.1"/>
</dbReference>
<keyword evidence="2" id="KW-1185">Reference proteome</keyword>
<evidence type="ECO:0008006" key="3">
    <source>
        <dbReference type="Google" id="ProtNLM"/>
    </source>
</evidence>
<dbReference type="Gene3D" id="2.60.20.30">
    <property type="match status" value="1"/>
</dbReference>
<accession>A0ABU5RN02</accession>
<sequence>MAPVASAVPALPTGHHYLIDLATGEATDTATGEVLKPATAESLLTGKVAQGGPAGSTLTMSGATGQVSEASPATVTIRPIPATTCASSSIYFKVWRGVPYAHLCWADSGTTGTNAPGSYQFTTGNYTGAVAYTLSGGGTAFSPVLGPGSTGTFTGTVTVTSVSIQ</sequence>
<evidence type="ECO:0000313" key="2">
    <source>
        <dbReference type="Proteomes" id="UP001304298"/>
    </source>
</evidence>
<organism evidence="1 2">
    <name type="scientific">Amycolatopsis heterodermiae</name>
    <dbReference type="NCBI Taxonomy" id="3110235"/>
    <lineage>
        <taxon>Bacteria</taxon>
        <taxon>Bacillati</taxon>
        <taxon>Actinomycetota</taxon>
        <taxon>Actinomycetes</taxon>
        <taxon>Pseudonocardiales</taxon>
        <taxon>Pseudonocardiaceae</taxon>
        <taxon>Amycolatopsis</taxon>
    </lineage>
</organism>
<dbReference type="Proteomes" id="UP001304298">
    <property type="component" value="Unassembled WGS sequence"/>
</dbReference>
<dbReference type="InterPro" id="IPR015791">
    <property type="entry name" value="Antimic/Inh_G_crystallin-like"/>
</dbReference>
<protein>
    <recommendedName>
        <fullName evidence="3">Ig-like domain repeat protein</fullName>
    </recommendedName>
</protein>
<name>A0ABU5RN02_9PSEU</name>